<proteinExistence type="predicted"/>
<name>A0ABU4BDG1_9NOCA</name>
<evidence type="ECO:0000313" key="3">
    <source>
        <dbReference type="EMBL" id="MDV6262134.1"/>
    </source>
</evidence>
<dbReference type="InterPro" id="IPR038277">
    <property type="entry name" value="UreF_sf"/>
</dbReference>
<dbReference type="PANTHER" id="PTHR33620">
    <property type="entry name" value="UREASE ACCESSORY PROTEIN F"/>
    <property type="match status" value="1"/>
</dbReference>
<keyword evidence="2" id="KW-0143">Chaperone</keyword>
<evidence type="ECO:0000256" key="2">
    <source>
        <dbReference type="ARBA" id="ARBA00023186"/>
    </source>
</evidence>
<accession>A0ABU4BDG1</accession>
<dbReference type="Proteomes" id="UP001185755">
    <property type="component" value="Unassembled WGS sequence"/>
</dbReference>
<protein>
    <submittedName>
        <fullName evidence="3">Urease accessory UreF family protein</fullName>
    </submittedName>
</protein>
<dbReference type="PIRSF" id="PIRSF009467">
    <property type="entry name" value="Ureas_acces_UreF"/>
    <property type="match status" value="1"/>
</dbReference>
<comment type="caution">
    <text evidence="3">The sequence shown here is derived from an EMBL/GenBank/DDBJ whole genome shotgun (WGS) entry which is preliminary data.</text>
</comment>
<gene>
    <name evidence="3" type="ORF">R3P96_12360</name>
</gene>
<dbReference type="Pfam" id="PF01730">
    <property type="entry name" value="UreF"/>
    <property type="match status" value="1"/>
</dbReference>
<dbReference type="EMBL" id="JAWLJX010000003">
    <property type="protein sequence ID" value="MDV6262134.1"/>
    <property type="molecule type" value="Genomic_DNA"/>
</dbReference>
<dbReference type="PANTHER" id="PTHR33620:SF1">
    <property type="entry name" value="UREASE ACCESSORY PROTEIN F"/>
    <property type="match status" value="1"/>
</dbReference>
<dbReference type="RefSeq" id="WP_317564598.1">
    <property type="nucleotide sequence ID" value="NZ_JAWLJX010000003.1"/>
</dbReference>
<organism evidence="3 4">
    <name type="scientific">Rhodococcoides yunnanense</name>
    <dbReference type="NCBI Taxonomy" id="278209"/>
    <lineage>
        <taxon>Bacteria</taxon>
        <taxon>Bacillati</taxon>
        <taxon>Actinomycetota</taxon>
        <taxon>Actinomycetes</taxon>
        <taxon>Mycobacteriales</taxon>
        <taxon>Nocardiaceae</taxon>
        <taxon>Rhodococcoides</taxon>
    </lineage>
</organism>
<dbReference type="InterPro" id="IPR002639">
    <property type="entry name" value="UreF"/>
</dbReference>
<keyword evidence="4" id="KW-1185">Reference proteome</keyword>
<dbReference type="Gene3D" id="1.10.4190.10">
    <property type="entry name" value="Urease accessory protein UreF"/>
    <property type="match status" value="1"/>
</dbReference>
<sequence length="221" mass="23364">MTVSEVLMTLRLGDSAFPSGGFAFSSGLEGSYRDGFVTDESGMKDFAREQVIGRWNTVDRRVLRAAWPHGAAEVADRRCEAHSTMSVLREASRRAGAAVLGTFAALGHEDVSDYRRSVLSGTVPGHLPVAQALCFRAAGLSLASAETVSAWQAVSGIAGAGLRLGIVGHLGAQRILADLEPTIAHLLTDRAPDDAANLHSFTAFADISAQRRSDGARLFAN</sequence>
<evidence type="ECO:0000256" key="1">
    <source>
        <dbReference type="ARBA" id="ARBA00022988"/>
    </source>
</evidence>
<evidence type="ECO:0000313" key="4">
    <source>
        <dbReference type="Proteomes" id="UP001185755"/>
    </source>
</evidence>
<reference evidence="3 4" key="1">
    <citation type="submission" date="2023-10" db="EMBL/GenBank/DDBJ databases">
        <title>Development of a sustainable strategy for remediation of hydrocarbon-contaminated territories based on the waste exchange concept.</title>
        <authorList>
            <person name="Krivoruchko A."/>
        </authorList>
    </citation>
    <scope>NUCLEOTIDE SEQUENCE [LARGE SCALE GENOMIC DNA]</scope>
    <source>
        <strain evidence="3 4">IEGM 1323</strain>
    </source>
</reference>
<keyword evidence="1" id="KW-0996">Nickel insertion</keyword>